<feature type="region of interest" description="Disordered" evidence="1">
    <location>
        <begin position="1"/>
        <end position="73"/>
    </location>
</feature>
<evidence type="ECO:0000256" key="1">
    <source>
        <dbReference type="SAM" id="MobiDB-lite"/>
    </source>
</evidence>
<dbReference type="AlphaFoldDB" id="A0AAD5YP83"/>
<dbReference type="EMBL" id="JANIEX010000657">
    <property type="protein sequence ID" value="KAJ3564497.1"/>
    <property type="molecule type" value="Genomic_DNA"/>
</dbReference>
<reference evidence="2" key="1">
    <citation type="submission" date="2022-07" db="EMBL/GenBank/DDBJ databases">
        <title>Genome Sequence of Leucocoprinus birnbaumii.</title>
        <authorList>
            <person name="Buettner E."/>
        </authorList>
    </citation>
    <scope>NUCLEOTIDE SEQUENCE</scope>
    <source>
        <strain evidence="2">VT141</strain>
    </source>
</reference>
<sequence>MLGITENRVKAPKEPFTLESQDDPVPTEPFVPSIEPGALPVDSPISLPQKRKSLADGGGKKKQKLDLPPRAPSACLAANVSQPVERSTKKGTKAPAVQVKPGWFLTNQNGKVVFDSAQADSVTSTSGALSLLSKKSSRRQ</sequence>
<feature type="region of interest" description="Disordered" evidence="1">
    <location>
        <begin position="117"/>
        <end position="140"/>
    </location>
</feature>
<keyword evidence="3" id="KW-1185">Reference proteome</keyword>
<accession>A0AAD5YP83</accession>
<organism evidence="2 3">
    <name type="scientific">Leucocoprinus birnbaumii</name>
    <dbReference type="NCBI Taxonomy" id="56174"/>
    <lineage>
        <taxon>Eukaryota</taxon>
        <taxon>Fungi</taxon>
        <taxon>Dikarya</taxon>
        <taxon>Basidiomycota</taxon>
        <taxon>Agaricomycotina</taxon>
        <taxon>Agaricomycetes</taxon>
        <taxon>Agaricomycetidae</taxon>
        <taxon>Agaricales</taxon>
        <taxon>Agaricineae</taxon>
        <taxon>Agaricaceae</taxon>
        <taxon>Leucocoprinus</taxon>
    </lineage>
</organism>
<feature type="compositionally biased region" description="Low complexity" evidence="1">
    <location>
        <begin position="121"/>
        <end position="134"/>
    </location>
</feature>
<comment type="caution">
    <text evidence="2">The sequence shown here is derived from an EMBL/GenBank/DDBJ whole genome shotgun (WGS) entry which is preliminary data.</text>
</comment>
<dbReference type="Proteomes" id="UP001213000">
    <property type="component" value="Unassembled WGS sequence"/>
</dbReference>
<proteinExistence type="predicted"/>
<name>A0AAD5YP83_9AGAR</name>
<protein>
    <submittedName>
        <fullName evidence="2">Uncharacterized protein</fullName>
    </submittedName>
</protein>
<gene>
    <name evidence="2" type="ORF">NP233_g8260</name>
</gene>
<evidence type="ECO:0000313" key="3">
    <source>
        <dbReference type="Proteomes" id="UP001213000"/>
    </source>
</evidence>
<evidence type="ECO:0000313" key="2">
    <source>
        <dbReference type="EMBL" id="KAJ3564497.1"/>
    </source>
</evidence>